<evidence type="ECO:0000313" key="3">
    <source>
        <dbReference type="Proteomes" id="UP000241131"/>
    </source>
</evidence>
<evidence type="ECO:0000313" key="2">
    <source>
        <dbReference type="EMBL" id="AUG87171.1"/>
    </source>
</evidence>
<dbReference type="Pfam" id="PF13454">
    <property type="entry name" value="NAD_binding_9"/>
    <property type="match status" value="1"/>
</dbReference>
<gene>
    <name evidence="2" type="ORF">SEA_ATTOOMI_39</name>
</gene>
<accession>A0A2H5BLL0</accession>
<evidence type="ECO:0000259" key="1">
    <source>
        <dbReference type="Pfam" id="PF13454"/>
    </source>
</evidence>
<name>A0A2H5BLL0_9CAUD</name>
<dbReference type="Proteomes" id="UP000241131">
    <property type="component" value="Segment"/>
</dbReference>
<feature type="domain" description="FAD-dependent urate hydroxylase HpyO/Asp monooxygenase CreE-like FAD/NAD(P)-binding" evidence="1">
    <location>
        <begin position="18"/>
        <end position="78"/>
    </location>
</feature>
<dbReference type="InterPro" id="IPR038732">
    <property type="entry name" value="HpyO/CreE_NAD-binding"/>
</dbReference>
<keyword evidence="3" id="KW-1185">Reference proteome</keyword>
<organism evidence="2 3">
    <name type="scientific">Streptomyces phage Attoomi</name>
    <dbReference type="NCBI Taxonomy" id="2059881"/>
    <lineage>
        <taxon>Viruses</taxon>
        <taxon>Duplodnaviria</taxon>
        <taxon>Heunggongvirae</taxon>
        <taxon>Uroviricota</taxon>
        <taxon>Caudoviricetes</taxon>
        <taxon>Attoomivirus</taxon>
        <taxon>Attoomivirus attoomi</taxon>
    </lineage>
</organism>
<sequence>MAFKQTKEVRADLDGITGRARAWTTEREPGVISLAVPGDRVTMRPEDARALARWLEEQAVSEERKVPTVTTRTAYGRKVWN</sequence>
<dbReference type="EMBL" id="MG593801">
    <property type="protein sequence ID" value="AUG87171.1"/>
    <property type="molecule type" value="Genomic_DNA"/>
</dbReference>
<proteinExistence type="predicted"/>
<reference evidence="3" key="1">
    <citation type="submission" date="2017-11" db="EMBL/GenBank/DDBJ databases">
        <authorList>
            <person name="Han C.G."/>
        </authorList>
    </citation>
    <scope>NUCLEOTIDE SEQUENCE [LARGE SCALE GENOMIC DNA]</scope>
</reference>
<protein>
    <recommendedName>
        <fullName evidence="1">FAD-dependent urate hydroxylase HpyO/Asp monooxygenase CreE-like FAD/NAD(P)-binding domain-containing protein</fullName>
    </recommendedName>
</protein>